<dbReference type="Pfam" id="PF03807">
    <property type="entry name" value="F420_oxidored"/>
    <property type="match status" value="1"/>
</dbReference>
<evidence type="ECO:0000313" key="5">
    <source>
        <dbReference type="Proteomes" id="UP000294543"/>
    </source>
</evidence>
<protein>
    <recommendedName>
        <fullName evidence="3">Pyrroline-5-carboxylate reductase catalytic N-terminal domain-containing protein</fullName>
    </recommendedName>
</protein>
<feature type="domain" description="Pyrroline-5-carboxylate reductase catalytic N-terminal" evidence="3">
    <location>
        <begin position="4"/>
        <end position="91"/>
    </location>
</feature>
<dbReference type="InterPro" id="IPR051267">
    <property type="entry name" value="STEAP_metalloreductase"/>
</dbReference>
<dbReference type="Proteomes" id="UP000294543">
    <property type="component" value="Unassembled WGS sequence"/>
</dbReference>
<feature type="compositionally biased region" description="Basic residues" evidence="2">
    <location>
        <begin position="171"/>
        <end position="180"/>
    </location>
</feature>
<comment type="caution">
    <text evidence="4">The sequence shown here is derived from an EMBL/GenBank/DDBJ whole genome shotgun (WGS) entry which is preliminary data.</text>
</comment>
<reference evidence="4 5" key="1">
    <citation type="submission" date="2019-03" db="EMBL/GenBank/DDBJ databases">
        <title>Draft genome sequences of novel Actinobacteria.</title>
        <authorList>
            <person name="Sahin N."/>
            <person name="Ay H."/>
            <person name="Saygin H."/>
        </authorList>
    </citation>
    <scope>NUCLEOTIDE SEQUENCE [LARGE SCALE GENOMIC DNA]</scope>
    <source>
        <strain evidence="4 5">KC712</strain>
    </source>
</reference>
<evidence type="ECO:0000259" key="3">
    <source>
        <dbReference type="Pfam" id="PF03807"/>
    </source>
</evidence>
<evidence type="ECO:0000313" key="4">
    <source>
        <dbReference type="EMBL" id="TDD15483.1"/>
    </source>
</evidence>
<feature type="region of interest" description="Disordered" evidence="2">
    <location>
        <begin position="138"/>
        <end position="218"/>
    </location>
</feature>
<name>A0A4R4WGP7_9ACTN</name>
<dbReference type="RefSeq" id="WP_132515122.1">
    <property type="nucleotide sequence ID" value="NZ_SMKP01000124.1"/>
</dbReference>
<feature type="compositionally biased region" description="Basic residues" evidence="2">
    <location>
        <begin position="188"/>
        <end position="204"/>
    </location>
</feature>
<feature type="compositionally biased region" description="Low complexity" evidence="2">
    <location>
        <begin position="205"/>
        <end position="218"/>
    </location>
</feature>
<organism evidence="4 5">
    <name type="scientific">Nonomuraea diastatica</name>
    <dbReference type="NCBI Taxonomy" id="1848329"/>
    <lineage>
        <taxon>Bacteria</taxon>
        <taxon>Bacillati</taxon>
        <taxon>Actinomycetota</taxon>
        <taxon>Actinomycetes</taxon>
        <taxon>Streptosporangiales</taxon>
        <taxon>Streptosporangiaceae</taxon>
        <taxon>Nonomuraea</taxon>
    </lineage>
</organism>
<dbReference type="InterPro" id="IPR036291">
    <property type="entry name" value="NAD(P)-bd_dom_sf"/>
</dbReference>
<dbReference type="InterPro" id="IPR028939">
    <property type="entry name" value="P5C_Rdtase_cat_N"/>
</dbReference>
<sequence>MTTAIVGTGSIGSALATLLVRGGEDVVLAARTPDGAQAAARRTGTRSATVEEAIGAADVVILAVWFDVARELLATHRDALGGKIVVDPSNPVAFDADGGFVKTIGEDESAGTILATEAPAGTAVVKAFGTMAATTLADSSGRTPGVAQFYAGDEGARGHGRPPDPCGRVRPGPRRRHRPVHPPGGLRRPPRAHPRQNPHRRRSTPTRLSSTTTENHHP</sequence>
<keyword evidence="5" id="KW-1185">Reference proteome</keyword>
<dbReference type="EMBL" id="SMKP01000124">
    <property type="protein sequence ID" value="TDD15483.1"/>
    <property type="molecule type" value="Genomic_DNA"/>
</dbReference>
<dbReference type="AlphaFoldDB" id="A0A4R4WGP7"/>
<gene>
    <name evidence="4" type="ORF">E1294_34245</name>
</gene>
<dbReference type="Gene3D" id="3.40.50.720">
    <property type="entry name" value="NAD(P)-binding Rossmann-like Domain"/>
    <property type="match status" value="1"/>
</dbReference>
<evidence type="ECO:0000256" key="2">
    <source>
        <dbReference type="SAM" id="MobiDB-lite"/>
    </source>
</evidence>
<dbReference type="OrthoDB" id="5738121at2"/>
<dbReference type="GO" id="GO:0016491">
    <property type="term" value="F:oxidoreductase activity"/>
    <property type="evidence" value="ECO:0007669"/>
    <property type="project" value="UniProtKB-KW"/>
</dbReference>
<accession>A0A4R4WGP7</accession>
<proteinExistence type="predicted"/>
<dbReference type="PANTHER" id="PTHR14239">
    <property type="entry name" value="DUDULIN-RELATED"/>
    <property type="match status" value="1"/>
</dbReference>
<dbReference type="SUPFAM" id="SSF51735">
    <property type="entry name" value="NAD(P)-binding Rossmann-fold domains"/>
    <property type="match status" value="1"/>
</dbReference>
<keyword evidence="1" id="KW-0560">Oxidoreductase</keyword>
<evidence type="ECO:0000256" key="1">
    <source>
        <dbReference type="ARBA" id="ARBA00023002"/>
    </source>
</evidence>